<keyword evidence="2" id="KW-1185">Reference proteome</keyword>
<sequence>MKLAEMKTTSGFVKFTTETRASSLERLPHFGGSNSTLGLAEMVDFWDSVFEGSRSIADLLSAEGDVGDGQAFTSVVSGQRLAARRRRLTASLGVITRRIWLTSQLSPIRSLD</sequence>
<dbReference type="AlphaFoldDB" id="A0A7J0H9L7"/>
<protein>
    <submittedName>
        <fullName evidence="1">Uncharacterized protein</fullName>
    </submittedName>
</protein>
<proteinExistence type="predicted"/>
<name>A0A7J0H9L7_9ERIC</name>
<organism evidence="1 2">
    <name type="scientific">Actinidia rufa</name>
    <dbReference type="NCBI Taxonomy" id="165716"/>
    <lineage>
        <taxon>Eukaryota</taxon>
        <taxon>Viridiplantae</taxon>
        <taxon>Streptophyta</taxon>
        <taxon>Embryophyta</taxon>
        <taxon>Tracheophyta</taxon>
        <taxon>Spermatophyta</taxon>
        <taxon>Magnoliopsida</taxon>
        <taxon>eudicotyledons</taxon>
        <taxon>Gunneridae</taxon>
        <taxon>Pentapetalae</taxon>
        <taxon>asterids</taxon>
        <taxon>Ericales</taxon>
        <taxon>Actinidiaceae</taxon>
        <taxon>Actinidia</taxon>
    </lineage>
</organism>
<dbReference type="EMBL" id="BJWL01000028">
    <property type="protein sequence ID" value="GFZ19708.1"/>
    <property type="molecule type" value="Genomic_DNA"/>
</dbReference>
<comment type="caution">
    <text evidence="1">The sequence shown here is derived from an EMBL/GenBank/DDBJ whole genome shotgun (WGS) entry which is preliminary data.</text>
</comment>
<evidence type="ECO:0000313" key="2">
    <source>
        <dbReference type="Proteomes" id="UP000585474"/>
    </source>
</evidence>
<reference evidence="1 2" key="1">
    <citation type="submission" date="2019-07" db="EMBL/GenBank/DDBJ databases">
        <title>De Novo Assembly of kiwifruit Actinidia rufa.</title>
        <authorList>
            <person name="Sugita-Konishi S."/>
            <person name="Sato K."/>
            <person name="Mori E."/>
            <person name="Abe Y."/>
            <person name="Kisaki G."/>
            <person name="Hamano K."/>
            <person name="Suezawa K."/>
            <person name="Otani M."/>
            <person name="Fukuda T."/>
            <person name="Manabe T."/>
            <person name="Gomi K."/>
            <person name="Tabuchi M."/>
            <person name="Akimitsu K."/>
            <person name="Kataoka I."/>
        </authorList>
    </citation>
    <scope>NUCLEOTIDE SEQUENCE [LARGE SCALE GENOMIC DNA]</scope>
    <source>
        <strain evidence="2">cv. Fuchu</strain>
    </source>
</reference>
<dbReference type="Proteomes" id="UP000585474">
    <property type="component" value="Unassembled WGS sequence"/>
</dbReference>
<gene>
    <name evidence="1" type="ORF">Acr_28g0004130</name>
</gene>
<accession>A0A7J0H9L7</accession>
<evidence type="ECO:0000313" key="1">
    <source>
        <dbReference type="EMBL" id="GFZ19708.1"/>
    </source>
</evidence>